<evidence type="ECO:0000313" key="1">
    <source>
        <dbReference type="EMBL" id="ANP26911.1"/>
    </source>
</evidence>
<dbReference type="STRING" id="1630135.DAD186_03540"/>
<proteinExistence type="predicted"/>
<dbReference type="EMBL" id="CP012117">
    <property type="protein sequence ID" value="ANP26911.1"/>
    <property type="molecule type" value="Genomic_DNA"/>
</dbReference>
<dbReference type="InterPro" id="IPR016155">
    <property type="entry name" value="Mopterin_synth/thiamin_S_b"/>
</dbReference>
<reference evidence="1 2" key="1">
    <citation type="submission" date="2015-06" db="EMBL/GenBank/DDBJ databases">
        <title>Investigation of pathophysiology for high-risk pregnancy and development of treatment modality based on it.</title>
        <authorList>
            <person name="Kim B.-C."/>
            <person name="Lim S."/>
        </authorList>
    </citation>
    <scope>NUCLEOTIDE SEQUENCE [LARGE SCALE GENOMIC DNA]</scope>
    <source>
        <strain evidence="1 2">AD1-86</strain>
    </source>
</reference>
<sequence length="98" mass="9956">MSERSGAMTSANVRFFAGAAHAFGTSQHTVEFEGTTLGDLLEALSAGAVESAGPDSATVLRRCSFLVNTVSENDPSAVLGPGEDGTLRVDVLPPFAGG</sequence>
<accession>A0A1B0ZG42</accession>
<dbReference type="PATRIC" id="fig|1630135.4.peg.357"/>
<dbReference type="SUPFAM" id="SSF54285">
    <property type="entry name" value="MoaD/ThiS"/>
    <property type="match status" value="1"/>
</dbReference>
<organism evidence="1 2">
    <name type="scientific">Dermabacter vaginalis</name>
    <dbReference type="NCBI Taxonomy" id="1630135"/>
    <lineage>
        <taxon>Bacteria</taxon>
        <taxon>Bacillati</taxon>
        <taxon>Actinomycetota</taxon>
        <taxon>Actinomycetes</taxon>
        <taxon>Micrococcales</taxon>
        <taxon>Dermabacteraceae</taxon>
        <taxon>Dermabacter</taxon>
    </lineage>
</organism>
<dbReference type="Pfam" id="PF02597">
    <property type="entry name" value="ThiS"/>
    <property type="match status" value="1"/>
</dbReference>
<gene>
    <name evidence="1" type="ORF">DAD186_03540</name>
</gene>
<evidence type="ECO:0000313" key="2">
    <source>
        <dbReference type="Proteomes" id="UP000092596"/>
    </source>
</evidence>
<dbReference type="InterPro" id="IPR003749">
    <property type="entry name" value="ThiS/MoaD-like"/>
</dbReference>
<dbReference type="RefSeq" id="WP_236886269.1">
    <property type="nucleotide sequence ID" value="NZ_CP012117.1"/>
</dbReference>
<evidence type="ECO:0008006" key="3">
    <source>
        <dbReference type="Google" id="ProtNLM"/>
    </source>
</evidence>
<protein>
    <recommendedName>
        <fullName evidence="3">MoaD/ThiS family protein</fullName>
    </recommendedName>
</protein>
<name>A0A1B0ZG42_9MICO</name>
<dbReference type="Gene3D" id="3.10.20.30">
    <property type="match status" value="1"/>
</dbReference>
<dbReference type="CDD" id="cd17040">
    <property type="entry name" value="Ubl_MoaD_like"/>
    <property type="match status" value="1"/>
</dbReference>
<dbReference type="KEGG" id="dva:DAD186_03540"/>
<dbReference type="Proteomes" id="UP000092596">
    <property type="component" value="Chromosome"/>
</dbReference>
<dbReference type="AlphaFoldDB" id="A0A1B0ZG42"/>
<dbReference type="InterPro" id="IPR012675">
    <property type="entry name" value="Beta-grasp_dom_sf"/>
</dbReference>